<feature type="transmembrane region" description="Helical" evidence="6">
    <location>
        <begin position="78"/>
        <end position="96"/>
    </location>
</feature>
<dbReference type="GeneID" id="92754611"/>
<feature type="transmembrane region" description="Helical" evidence="6">
    <location>
        <begin position="182"/>
        <end position="204"/>
    </location>
</feature>
<reference evidence="8 9" key="1">
    <citation type="submission" date="2024-06" db="EMBL/GenBank/DDBJ databases">
        <title>Sorghum-associated microbial communities from plants grown in Nebraska, USA.</title>
        <authorList>
            <person name="Schachtman D."/>
        </authorList>
    </citation>
    <scope>NUCLEOTIDE SEQUENCE [LARGE SCALE GENOMIC DNA]</scope>
    <source>
        <strain evidence="8 9">3552</strain>
    </source>
</reference>
<keyword evidence="5 6" id="KW-0472">Membrane</keyword>
<gene>
    <name evidence="8" type="ORF">ABIE37_003686</name>
</gene>
<comment type="subcellular location">
    <subcellularLocation>
        <location evidence="1">Membrane</location>
        <topology evidence="1">Multi-pass membrane protein</topology>
    </subcellularLocation>
</comment>
<evidence type="ECO:0000256" key="5">
    <source>
        <dbReference type="ARBA" id="ARBA00023136"/>
    </source>
</evidence>
<feature type="transmembrane region" description="Helical" evidence="6">
    <location>
        <begin position="242"/>
        <end position="262"/>
    </location>
</feature>
<feature type="transmembrane region" description="Helical" evidence="6">
    <location>
        <begin position="151"/>
        <end position="170"/>
    </location>
</feature>
<protein>
    <submittedName>
        <fullName evidence="8">Inner membrane transporter RhtA</fullName>
    </submittedName>
</protein>
<feature type="transmembrane region" description="Helical" evidence="6">
    <location>
        <begin position="44"/>
        <end position="66"/>
    </location>
</feature>
<evidence type="ECO:0000256" key="1">
    <source>
        <dbReference type="ARBA" id="ARBA00004141"/>
    </source>
</evidence>
<feature type="transmembrane region" description="Helical" evidence="6">
    <location>
        <begin position="127"/>
        <end position="145"/>
    </location>
</feature>
<dbReference type="Pfam" id="PF00892">
    <property type="entry name" value="EamA"/>
    <property type="match status" value="1"/>
</dbReference>
<feature type="transmembrane region" description="Helical" evidence="6">
    <location>
        <begin position="268"/>
        <end position="288"/>
    </location>
</feature>
<sequence length="306" mass="31376">MIETMGVSAASPQPSRRAGGAATLVASALSNQLGAATGSLAFPVMGPVGVVAVRQLVAAIVLVPLVRPRLRELEWSQWWPILLLAVSFGTMNLGLYASIQSIGLGLAVTLEFLGPLAVALISSRQKASALCAVAAAVGVIAIMQPQASMDFVGIGLGLIAACSWAAYILLNRTVGRRVQGIQGTAAATGVSAMLFLPVAVVIFMSQPVDGFSVTCAVGAGILASVLPYVADLIALRRVPAHLFGVLMSINPVFAALIGAVALHEELAVGQWAGIGLIVAANAAVLLLGRNVKPRQSHKEQRHDAGG</sequence>
<dbReference type="RefSeq" id="WP_354232028.1">
    <property type="nucleotide sequence ID" value="NZ_JBEPSN010000010.1"/>
</dbReference>
<evidence type="ECO:0000313" key="9">
    <source>
        <dbReference type="Proteomes" id="UP001549307"/>
    </source>
</evidence>
<dbReference type="PANTHER" id="PTHR32322:SF2">
    <property type="entry name" value="EAMA DOMAIN-CONTAINING PROTEIN"/>
    <property type="match status" value="1"/>
</dbReference>
<dbReference type="InterPro" id="IPR037185">
    <property type="entry name" value="EmrE-like"/>
</dbReference>
<dbReference type="PANTHER" id="PTHR32322">
    <property type="entry name" value="INNER MEMBRANE TRANSPORTER"/>
    <property type="match status" value="1"/>
</dbReference>
<dbReference type="Proteomes" id="UP001549307">
    <property type="component" value="Unassembled WGS sequence"/>
</dbReference>
<organism evidence="8 9">
    <name type="scientific">Arthrobacter bambusae</name>
    <dbReference type="NCBI Taxonomy" id="1338426"/>
    <lineage>
        <taxon>Bacteria</taxon>
        <taxon>Bacillati</taxon>
        <taxon>Actinomycetota</taxon>
        <taxon>Actinomycetes</taxon>
        <taxon>Micrococcales</taxon>
        <taxon>Micrococcaceae</taxon>
        <taxon>Arthrobacter</taxon>
    </lineage>
</organism>
<proteinExistence type="inferred from homology"/>
<comment type="similarity">
    <text evidence="2">Belongs to the EamA transporter family.</text>
</comment>
<feature type="domain" description="EamA" evidence="7">
    <location>
        <begin position="153"/>
        <end position="281"/>
    </location>
</feature>
<dbReference type="Gene3D" id="1.10.3730.20">
    <property type="match status" value="1"/>
</dbReference>
<keyword evidence="9" id="KW-1185">Reference proteome</keyword>
<comment type="caution">
    <text evidence="8">The sequence shown here is derived from an EMBL/GenBank/DDBJ whole genome shotgun (WGS) entry which is preliminary data.</text>
</comment>
<keyword evidence="4 6" id="KW-1133">Transmembrane helix</keyword>
<evidence type="ECO:0000256" key="6">
    <source>
        <dbReference type="SAM" id="Phobius"/>
    </source>
</evidence>
<dbReference type="EMBL" id="JBEPSN010000010">
    <property type="protein sequence ID" value="MET4541884.1"/>
    <property type="molecule type" value="Genomic_DNA"/>
</dbReference>
<dbReference type="SUPFAM" id="SSF103481">
    <property type="entry name" value="Multidrug resistance efflux transporter EmrE"/>
    <property type="match status" value="2"/>
</dbReference>
<evidence type="ECO:0000256" key="2">
    <source>
        <dbReference type="ARBA" id="ARBA00007362"/>
    </source>
</evidence>
<evidence type="ECO:0000256" key="4">
    <source>
        <dbReference type="ARBA" id="ARBA00022989"/>
    </source>
</evidence>
<dbReference type="InterPro" id="IPR000620">
    <property type="entry name" value="EamA_dom"/>
</dbReference>
<evidence type="ECO:0000313" key="8">
    <source>
        <dbReference type="EMBL" id="MET4541884.1"/>
    </source>
</evidence>
<feature type="transmembrane region" description="Helical" evidence="6">
    <location>
        <begin position="210"/>
        <end position="230"/>
    </location>
</feature>
<dbReference type="InterPro" id="IPR050638">
    <property type="entry name" value="AA-Vitamin_Transporters"/>
</dbReference>
<evidence type="ECO:0000256" key="3">
    <source>
        <dbReference type="ARBA" id="ARBA00022692"/>
    </source>
</evidence>
<keyword evidence="3 6" id="KW-0812">Transmembrane</keyword>
<name>A0ABV2PAT4_9MICC</name>
<evidence type="ECO:0000259" key="7">
    <source>
        <dbReference type="Pfam" id="PF00892"/>
    </source>
</evidence>
<accession>A0ABV2PAT4</accession>
<feature type="transmembrane region" description="Helical" evidence="6">
    <location>
        <begin position="102"/>
        <end position="120"/>
    </location>
</feature>